<dbReference type="Proteomes" id="UP001430848">
    <property type="component" value="Unassembled WGS sequence"/>
</dbReference>
<evidence type="ECO:0000256" key="7">
    <source>
        <dbReference type="SAM" id="Phobius"/>
    </source>
</evidence>
<dbReference type="EMBL" id="JAKNSF020000068">
    <property type="protein sequence ID" value="KAK7721856.1"/>
    <property type="molecule type" value="Genomic_DNA"/>
</dbReference>
<evidence type="ECO:0000313" key="10">
    <source>
        <dbReference type="Proteomes" id="UP001430848"/>
    </source>
</evidence>
<keyword evidence="4 7" id="KW-0472">Membrane</keyword>
<evidence type="ECO:0000256" key="4">
    <source>
        <dbReference type="ARBA" id="ARBA00023136"/>
    </source>
</evidence>
<evidence type="ECO:0000256" key="5">
    <source>
        <dbReference type="ARBA" id="ARBA00038359"/>
    </source>
</evidence>
<feature type="transmembrane region" description="Helical" evidence="7">
    <location>
        <begin position="31"/>
        <end position="53"/>
    </location>
</feature>
<evidence type="ECO:0000256" key="3">
    <source>
        <dbReference type="ARBA" id="ARBA00022989"/>
    </source>
</evidence>
<keyword evidence="10" id="KW-1185">Reference proteome</keyword>
<feature type="transmembrane region" description="Helical" evidence="7">
    <location>
        <begin position="219"/>
        <end position="240"/>
    </location>
</feature>
<protein>
    <recommendedName>
        <fullName evidence="8">Rhodopsin domain-containing protein</fullName>
    </recommendedName>
</protein>
<organism evidence="9 10">
    <name type="scientific">Diaporthe eres</name>
    <name type="common">Phomopsis oblonga</name>
    <dbReference type="NCBI Taxonomy" id="83184"/>
    <lineage>
        <taxon>Eukaryota</taxon>
        <taxon>Fungi</taxon>
        <taxon>Dikarya</taxon>
        <taxon>Ascomycota</taxon>
        <taxon>Pezizomycotina</taxon>
        <taxon>Sordariomycetes</taxon>
        <taxon>Sordariomycetidae</taxon>
        <taxon>Diaporthales</taxon>
        <taxon>Diaporthaceae</taxon>
        <taxon>Diaporthe</taxon>
        <taxon>Diaporthe eres species complex</taxon>
    </lineage>
</organism>
<dbReference type="InterPro" id="IPR049326">
    <property type="entry name" value="Rhodopsin_dom_fungi"/>
</dbReference>
<evidence type="ECO:0000256" key="1">
    <source>
        <dbReference type="ARBA" id="ARBA00004141"/>
    </source>
</evidence>
<evidence type="ECO:0000259" key="8">
    <source>
        <dbReference type="Pfam" id="PF20684"/>
    </source>
</evidence>
<dbReference type="PANTHER" id="PTHR33048:SF47">
    <property type="entry name" value="INTEGRAL MEMBRANE PROTEIN-RELATED"/>
    <property type="match status" value="1"/>
</dbReference>
<sequence>MRCLMFPRLGENGLGQICRGAPLFVESQATFLMVLAIVAIALAIPSIGLRWYARYKSSTLGVDDYLALLATIALLAVSAVQLASSFIGFGVHVWVVDPRNAIPLLRLYWISQQLYILDQLLTKISLLALYLRVFPKRWINLTARYGIFVMVVQETIFYFLILLRCMPVSASWDIREKGRCLDLNAIGFAGAILGIAEHFAILVMPLPELWKLKLSKRKRIMLAFVFSLGSFSLFTSVIRIRYVRKFAPTADLSWDIAPAISWSLIELLSTVICLNLPPCRQLISKLIPRRLATTIHKGHNGTGGYGVYGAYGAATERGAQTIELKSKTPPMGGILHTTTIEVTHERNLSDDELLIAKTRPSVSSAASRRSLQTIDEEYDDSNERGRSKSTIRNLHREAYQSPCRPKTGTAINSAIPNTPATSALLPAALLLGADDDAPGALAVALAPPAPVDDPSEAVAVVEPEASVVVLVAVVVDDAVPVVVSLSEAVGRLKLPSLVEEPPMMPVGVDVGVPSAALVAQ</sequence>
<dbReference type="PANTHER" id="PTHR33048">
    <property type="entry name" value="PTH11-LIKE INTEGRAL MEMBRANE PROTEIN (AFU_ORTHOLOGUE AFUA_5G11245)"/>
    <property type="match status" value="1"/>
</dbReference>
<proteinExistence type="inferred from homology"/>
<keyword evidence="2 7" id="KW-0812">Transmembrane</keyword>
<feature type="region of interest" description="Disordered" evidence="6">
    <location>
        <begin position="365"/>
        <end position="388"/>
    </location>
</feature>
<gene>
    <name evidence="9" type="ORF">SLS63_009381</name>
</gene>
<name>A0ABR1NZZ9_DIAER</name>
<feature type="transmembrane region" description="Helical" evidence="7">
    <location>
        <begin position="145"/>
        <end position="163"/>
    </location>
</feature>
<comment type="caution">
    <text evidence="9">The sequence shown here is derived from an EMBL/GenBank/DDBJ whole genome shotgun (WGS) entry which is preliminary data.</text>
</comment>
<comment type="similarity">
    <text evidence="5">Belongs to the SAT4 family.</text>
</comment>
<keyword evidence="3 7" id="KW-1133">Transmembrane helix</keyword>
<dbReference type="Pfam" id="PF20684">
    <property type="entry name" value="Fung_rhodopsin"/>
    <property type="match status" value="1"/>
</dbReference>
<reference evidence="9 10" key="1">
    <citation type="submission" date="2024-02" db="EMBL/GenBank/DDBJ databases">
        <title>De novo assembly and annotation of 12 fungi associated with fruit tree decline syndrome in Ontario, Canada.</title>
        <authorList>
            <person name="Sulman M."/>
            <person name="Ellouze W."/>
            <person name="Ilyukhin E."/>
        </authorList>
    </citation>
    <scope>NUCLEOTIDE SEQUENCE [LARGE SCALE GENOMIC DNA]</scope>
    <source>
        <strain evidence="9 10">M169</strain>
    </source>
</reference>
<dbReference type="InterPro" id="IPR052337">
    <property type="entry name" value="SAT4-like"/>
</dbReference>
<feature type="transmembrane region" description="Helical" evidence="7">
    <location>
        <begin position="183"/>
        <end position="207"/>
    </location>
</feature>
<feature type="transmembrane region" description="Helical" evidence="7">
    <location>
        <begin position="65"/>
        <end position="94"/>
    </location>
</feature>
<comment type="subcellular location">
    <subcellularLocation>
        <location evidence="1">Membrane</location>
        <topology evidence="1">Multi-pass membrane protein</topology>
    </subcellularLocation>
</comment>
<evidence type="ECO:0000256" key="6">
    <source>
        <dbReference type="SAM" id="MobiDB-lite"/>
    </source>
</evidence>
<accession>A0ABR1NZZ9</accession>
<feature type="domain" description="Rhodopsin" evidence="8">
    <location>
        <begin position="49"/>
        <end position="285"/>
    </location>
</feature>
<evidence type="ECO:0000313" key="9">
    <source>
        <dbReference type="EMBL" id="KAK7721856.1"/>
    </source>
</evidence>
<evidence type="ECO:0000256" key="2">
    <source>
        <dbReference type="ARBA" id="ARBA00022692"/>
    </source>
</evidence>